<evidence type="ECO:0000256" key="1">
    <source>
        <dbReference type="SAM" id="SignalP"/>
    </source>
</evidence>
<dbReference type="AlphaFoldDB" id="A0A224Y4Q4"/>
<feature type="chain" id="PRO_5012330072" evidence="1">
    <location>
        <begin position="23"/>
        <end position="71"/>
    </location>
</feature>
<reference evidence="2" key="1">
    <citation type="journal article" date="2018" name="PLoS Negl. Trop. Dis.">
        <title>An insight into the salivary gland and fat body transcriptome of Panstrongylus lignarius (Hemiptera: Heteroptera), the main vector of Chagas disease in Peru.</title>
        <authorList>
            <person name="Nevoa J.C."/>
            <person name="Mendes M.T."/>
            <person name="da Silva M.V."/>
            <person name="Soares S.C."/>
            <person name="Oliveira C.J.F."/>
            <person name="Ribeiro J.M.C."/>
        </authorList>
    </citation>
    <scope>NUCLEOTIDE SEQUENCE</scope>
</reference>
<accession>A0A224Y4Q4</accession>
<proteinExistence type="predicted"/>
<dbReference type="EMBL" id="GFTR01000334">
    <property type="protein sequence ID" value="JAW16092.1"/>
    <property type="molecule type" value="Transcribed_RNA"/>
</dbReference>
<evidence type="ECO:0000313" key="2">
    <source>
        <dbReference type="EMBL" id="JAW16092.1"/>
    </source>
</evidence>
<protein>
    <submittedName>
        <fullName evidence="2">Putative secreted protein</fullName>
    </submittedName>
</protein>
<feature type="signal peptide" evidence="1">
    <location>
        <begin position="1"/>
        <end position="22"/>
    </location>
</feature>
<name>A0A224Y4Q4_9HEMI</name>
<organism evidence="2">
    <name type="scientific">Panstrongylus lignarius</name>
    <dbReference type="NCBI Taxonomy" id="156445"/>
    <lineage>
        <taxon>Eukaryota</taxon>
        <taxon>Metazoa</taxon>
        <taxon>Ecdysozoa</taxon>
        <taxon>Arthropoda</taxon>
        <taxon>Hexapoda</taxon>
        <taxon>Insecta</taxon>
        <taxon>Pterygota</taxon>
        <taxon>Neoptera</taxon>
        <taxon>Paraneoptera</taxon>
        <taxon>Hemiptera</taxon>
        <taxon>Heteroptera</taxon>
        <taxon>Panheteroptera</taxon>
        <taxon>Cimicomorpha</taxon>
        <taxon>Reduviidae</taxon>
        <taxon>Triatominae</taxon>
        <taxon>Panstrongylus</taxon>
    </lineage>
</organism>
<keyword evidence="1" id="KW-0732">Signal</keyword>
<sequence length="71" mass="7649">MATVLKLLCAGLLSTLPRLGFCQDPRIRWPSKFIKRVTTIGNLSFIALNSPSGNFASSESLTAITVVLRGV</sequence>